<dbReference type="Pfam" id="PF00012">
    <property type="entry name" value="HSP70"/>
    <property type="match status" value="1"/>
</dbReference>
<gene>
    <name evidence="11" type="ORF">DEO72_LG10g4141</name>
</gene>
<dbReference type="Pfam" id="PF14990">
    <property type="entry name" value="DUF4516"/>
    <property type="match status" value="1"/>
</dbReference>
<keyword evidence="3" id="KW-0812">Transmembrane</keyword>
<dbReference type="PANTHER" id="PTHR28492:SF1">
    <property type="entry name" value="UBIQUINOL-CYTOCHROME-C REDUCTASE COMPLEX ASSEMBLY FACTOR 6"/>
    <property type="match status" value="1"/>
</dbReference>
<dbReference type="GO" id="GO:0005743">
    <property type="term" value="C:mitochondrial inner membrane"/>
    <property type="evidence" value="ECO:0007669"/>
    <property type="project" value="UniProtKB-SubCell"/>
</dbReference>
<keyword evidence="7" id="KW-1133">Transmembrane helix</keyword>
<organism evidence="11 12">
    <name type="scientific">Vigna unguiculata</name>
    <name type="common">Cowpea</name>
    <dbReference type="NCBI Taxonomy" id="3917"/>
    <lineage>
        <taxon>Eukaryota</taxon>
        <taxon>Viridiplantae</taxon>
        <taxon>Streptophyta</taxon>
        <taxon>Embryophyta</taxon>
        <taxon>Tracheophyta</taxon>
        <taxon>Spermatophyta</taxon>
        <taxon>Magnoliopsida</taxon>
        <taxon>eudicotyledons</taxon>
        <taxon>Gunneridae</taxon>
        <taxon>Pentapetalae</taxon>
        <taxon>rosids</taxon>
        <taxon>fabids</taxon>
        <taxon>Fabales</taxon>
        <taxon>Fabaceae</taxon>
        <taxon>Papilionoideae</taxon>
        <taxon>50 kb inversion clade</taxon>
        <taxon>NPAAA clade</taxon>
        <taxon>indigoferoid/millettioid clade</taxon>
        <taxon>Phaseoleae</taxon>
        <taxon>Vigna</taxon>
    </lineage>
</organism>
<evidence type="ECO:0000256" key="5">
    <source>
        <dbReference type="ARBA" id="ARBA00022792"/>
    </source>
</evidence>
<dbReference type="PROSITE" id="PS00297">
    <property type="entry name" value="HSP70_1"/>
    <property type="match status" value="1"/>
</dbReference>
<dbReference type="FunFam" id="3.30.420.40:FF:000028">
    <property type="entry name" value="heat shock 70 kDa protein-like"/>
    <property type="match status" value="1"/>
</dbReference>
<protein>
    <submittedName>
        <fullName evidence="11">Heat shock a protein 1/8</fullName>
    </submittedName>
</protein>
<evidence type="ECO:0000256" key="2">
    <source>
        <dbReference type="ARBA" id="ARBA00007381"/>
    </source>
</evidence>
<dbReference type="InterPro" id="IPR013126">
    <property type="entry name" value="Hsp_70_fam"/>
</dbReference>
<dbReference type="SUPFAM" id="SSF53067">
    <property type="entry name" value="Actin-like ATPase domain"/>
    <property type="match status" value="1"/>
</dbReference>
<evidence type="ECO:0000256" key="1">
    <source>
        <dbReference type="ARBA" id="ARBA00004434"/>
    </source>
</evidence>
<evidence type="ECO:0000313" key="12">
    <source>
        <dbReference type="Proteomes" id="UP000501690"/>
    </source>
</evidence>
<name>A0A4D6NIS6_VIGUN</name>
<dbReference type="InterPro" id="IPR043129">
    <property type="entry name" value="ATPase_NBD"/>
</dbReference>
<dbReference type="InterPro" id="IPR027858">
    <property type="entry name" value="BRAWNIN"/>
</dbReference>
<evidence type="ECO:0000256" key="6">
    <source>
        <dbReference type="ARBA" id="ARBA00022840"/>
    </source>
</evidence>
<evidence type="ECO:0000256" key="7">
    <source>
        <dbReference type="ARBA" id="ARBA00022989"/>
    </source>
</evidence>
<evidence type="ECO:0000256" key="3">
    <source>
        <dbReference type="ARBA" id="ARBA00022692"/>
    </source>
</evidence>
<dbReference type="EMBL" id="CP039354">
    <property type="protein sequence ID" value="QCE12891.1"/>
    <property type="molecule type" value="Genomic_DNA"/>
</dbReference>
<evidence type="ECO:0000256" key="9">
    <source>
        <dbReference type="ARBA" id="ARBA00023136"/>
    </source>
</evidence>
<dbReference type="GO" id="GO:0140662">
    <property type="term" value="F:ATP-dependent protein folding chaperone"/>
    <property type="evidence" value="ECO:0007669"/>
    <property type="project" value="InterPro"/>
</dbReference>
<reference evidence="11 12" key="1">
    <citation type="submission" date="2019-04" db="EMBL/GenBank/DDBJ databases">
        <title>An improved genome assembly and genetic linkage map for asparagus bean, Vigna unguiculata ssp. sesquipedialis.</title>
        <authorList>
            <person name="Xia Q."/>
            <person name="Zhang R."/>
            <person name="Dong Y."/>
        </authorList>
    </citation>
    <scope>NUCLEOTIDE SEQUENCE [LARGE SCALE GENOMIC DNA]</scope>
    <source>
        <tissue evidence="11">Leaf</tissue>
    </source>
</reference>
<evidence type="ECO:0000256" key="10">
    <source>
        <dbReference type="ARBA" id="ARBA00044944"/>
    </source>
</evidence>
<dbReference type="PANTHER" id="PTHR28492">
    <property type="entry name" value="HYPOTHETICAL PROTEIN LOC691921"/>
    <property type="match status" value="1"/>
</dbReference>
<dbReference type="Gene3D" id="3.30.420.40">
    <property type="match status" value="1"/>
</dbReference>
<comment type="similarity">
    <text evidence="2">Belongs to the heat shock protein 70 family.</text>
</comment>
<sequence>MANDEKELVIGIDLGTTYSRVAVWQQQYNRVEIIHNDYSNNITPSCVAFMDQQRFIGDVAADQAVINSENTIFDVVAVEDCLKELKTIFERIMVVEKIILGDTHGQKYFVRMNRKFGGGRQPIGTPSLAWSSVVVVCSLLAGASVVHNIYKPNLTLPPVDGVDGTKQKPDGKE</sequence>
<comment type="similarity">
    <text evidence="10">Belongs to the UQCC6 family.</text>
</comment>
<dbReference type="GO" id="GO:0034551">
    <property type="term" value="P:mitochondrial respiratory chain complex III assembly"/>
    <property type="evidence" value="ECO:0007669"/>
    <property type="project" value="InterPro"/>
</dbReference>
<keyword evidence="6" id="KW-0067">ATP-binding</keyword>
<keyword evidence="5" id="KW-0999">Mitochondrion inner membrane</keyword>
<keyword evidence="11" id="KW-0346">Stress response</keyword>
<evidence type="ECO:0000313" key="11">
    <source>
        <dbReference type="EMBL" id="QCE12891.1"/>
    </source>
</evidence>
<keyword evidence="9" id="KW-0472">Membrane</keyword>
<dbReference type="InterPro" id="IPR018181">
    <property type="entry name" value="Heat_shock_70_CS"/>
</dbReference>
<proteinExistence type="inferred from homology"/>
<comment type="subcellular location">
    <subcellularLocation>
        <location evidence="1">Mitochondrion inner membrane</location>
        <topology evidence="1">Single-pass membrane protein</topology>
    </subcellularLocation>
</comment>
<dbReference type="Proteomes" id="UP000501690">
    <property type="component" value="Linkage Group LG10"/>
</dbReference>
<evidence type="ECO:0000256" key="4">
    <source>
        <dbReference type="ARBA" id="ARBA00022741"/>
    </source>
</evidence>
<accession>A0A4D6NIS6</accession>
<dbReference type="PRINTS" id="PR00301">
    <property type="entry name" value="HEATSHOCK70"/>
</dbReference>
<keyword evidence="12" id="KW-1185">Reference proteome</keyword>
<evidence type="ECO:0000256" key="8">
    <source>
        <dbReference type="ARBA" id="ARBA00023128"/>
    </source>
</evidence>
<dbReference type="AlphaFoldDB" id="A0A4D6NIS6"/>
<dbReference type="GO" id="GO:0005524">
    <property type="term" value="F:ATP binding"/>
    <property type="evidence" value="ECO:0007669"/>
    <property type="project" value="UniProtKB-KW"/>
</dbReference>
<keyword evidence="4" id="KW-0547">Nucleotide-binding</keyword>
<keyword evidence="8" id="KW-0496">Mitochondrion</keyword>